<evidence type="ECO:0000313" key="7">
    <source>
        <dbReference type="EMBL" id="OAD63364.1"/>
    </source>
</evidence>
<dbReference type="PROSITE" id="PS01295">
    <property type="entry name" value="ISPD"/>
    <property type="match status" value="1"/>
</dbReference>
<reference evidence="7 8" key="1">
    <citation type="submission" date="2016-05" db="EMBL/GenBank/DDBJ databases">
        <title>Draft genome sequence of Pediococcus parvulus 2.6, a probiotic beta-glucan producer strain.</title>
        <authorList>
            <person name="Mohedano M.L."/>
            <person name="Perez-Ramos A."/>
            <person name="Duenas M.T."/>
            <person name="Lamontanara A."/>
            <person name="Orru L."/>
            <person name="Spano G."/>
            <person name="Capozzi V."/>
            <person name="Lopez P."/>
        </authorList>
    </citation>
    <scope>NUCLEOTIDE SEQUENCE [LARGE SCALE GENOMIC DNA]</scope>
    <source>
        <strain evidence="7 8">2.6</strain>
    </source>
</reference>
<accession>A0AAP5TCK1</accession>
<dbReference type="FunFam" id="3.90.550.10:FF:000003">
    <property type="entry name" value="2-C-methyl-D-erythritol 4-phosphate cytidylyltransferase"/>
    <property type="match status" value="1"/>
</dbReference>
<dbReference type="NCBIfam" id="NF001183">
    <property type="entry name" value="PRK00155.1-3"/>
    <property type="match status" value="1"/>
</dbReference>
<keyword evidence="3 5" id="KW-0777">Teichoic acid biosynthesis</keyword>
<name>A0AAP5TCK1_9LACO</name>
<dbReference type="GO" id="GO:1902012">
    <property type="term" value="P:poly(ribitol phosphate) teichoic acid biosynthetic process"/>
    <property type="evidence" value="ECO:0007669"/>
    <property type="project" value="UniProtKB-UniRule"/>
</dbReference>
<comment type="function">
    <text evidence="5">Catalyzes the transfer of the cytidylyl group of CTP to D-ribitol 5-phosphate.</text>
</comment>
<dbReference type="Proteomes" id="UP000077280">
    <property type="component" value="Unassembled WGS sequence"/>
</dbReference>
<evidence type="ECO:0000313" key="6">
    <source>
        <dbReference type="EMBL" id="MDV7694166.1"/>
    </source>
</evidence>
<evidence type="ECO:0000256" key="3">
    <source>
        <dbReference type="ARBA" id="ARBA00022944"/>
    </source>
</evidence>
<dbReference type="InterPro" id="IPR034683">
    <property type="entry name" value="IspD/TarI"/>
</dbReference>
<dbReference type="InterPro" id="IPR034709">
    <property type="entry name" value="TarI"/>
</dbReference>
<dbReference type="PANTHER" id="PTHR32125:SF8">
    <property type="entry name" value="RIBITOL-5-PHOSPHATE CYTIDYLYLTRANSFERASE"/>
    <property type="match status" value="1"/>
</dbReference>
<evidence type="ECO:0000256" key="2">
    <source>
        <dbReference type="ARBA" id="ARBA00022695"/>
    </source>
</evidence>
<dbReference type="Gene3D" id="3.90.550.10">
    <property type="entry name" value="Spore Coat Polysaccharide Biosynthesis Protein SpsA, Chain A"/>
    <property type="match status" value="1"/>
</dbReference>
<feature type="binding site" evidence="5">
    <location>
        <begin position="7"/>
        <end position="10"/>
    </location>
    <ligand>
        <name>CTP</name>
        <dbReference type="ChEBI" id="CHEBI:37563"/>
    </ligand>
</feature>
<feature type="site" description="Positions ribitol 5-phosphate for the nucleophilic attack" evidence="5">
    <location>
        <position position="158"/>
    </location>
</feature>
<evidence type="ECO:0000256" key="4">
    <source>
        <dbReference type="ARBA" id="ARBA00023316"/>
    </source>
</evidence>
<dbReference type="GO" id="GO:0050518">
    <property type="term" value="F:2-C-methyl-D-erythritol 4-phosphate cytidylyltransferase activity"/>
    <property type="evidence" value="ECO:0007669"/>
    <property type="project" value="TreeGrafter"/>
</dbReference>
<dbReference type="RefSeq" id="WP_068807972.1">
    <property type="nucleotide sequence ID" value="NZ_CP158977.1"/>
</dbReference>
<feature type="site" description="Transition state stabilizer" evidence="5">
    <location>
        <position position="22"/>
    </location>
</feature>
<evidence type="ECO:0000313" key="9">
    <source>
        <dbReference type="Proteomes" id="UP001275867"/>
    </source>
</evidence>
<dbReference type="EMBL" id="LXND01000080">
    <property type="protein sequence ID" value="OAD63364.1"/>
    <property type="molecule type" value="Genomic_DNA"/>
</dbReference>
<dbReference type="InterPro" id="IPR050088">
    <property type="entry name" value="IspD/TarI_cytidylyltransf_bact"/>
</dbReference>
<dbReference type="CDD" id="cd02516">
    <property type="entry name" value="CDP-ME_synthetase"/>
    <property type="match status" value="1"/>
</dbReference>
<dbReference type="SUPFAM" id="SSF53448">
    <property type="entry name" value="Nucleotide-diphospho-sugar transferases"/>
    <property type="match status" value="1"/>
</dbReference>
<dbReference type="Proteomes" id="UP001275867">
    <property type="component" value="Unassembled WGS sequence"/>
</dbReference>
<keyword evidence="4 5" id="KW-0961">Cell wall biogenesis/degradation</keyword>
<comment type="caution">
    <text evidence="5">Lacks conserved residue(s) required for the propagation of feature annotation.</text>
</comment>
<comment type="pathway">
    <text evidence="5">Cell wall biogenesis; poly(ribitol phosphate) teichoic acid biosynthesis.</text>
</comment>
<dbReference type="InterPro" id="IPR029044">
    <property type="entry name" value="Nucleotide-diphossugar_trans"/>
</dbReference>
<feature type="site" description="Positions ribitol 5-phosphate for the nucleophilic attack" evidence="5">
    <location>
        <position position="215"/>
    </location>
</feature>
<keyword evidence="2 5" id="KW-0548">Nucleotidyltransferase</keyword>
<dbReference type="Pfam" id="PF01128">
    <property type="entry name" value="IspD"/>
    <property type="match status" value="1"/>
</dbReference>
<dbReference type="EMBL" id="WERX01000011">
    <property type="protein sequence ID" value="MDV7694166.1"/>
    <property type="molecule type" value="Genomic_DNA"/>
</dbReference>
<reference evidence="6" key="2">
    <citation type="submission" date="2019-10" db="EMBL/GenBank/DDBJ databases">
        <title>Malate fermentation in French cider.</title>
        <authorList>
            <person name="Cousin F.J."/>
            <person name="Medina Fernandez S."/>
            <person name="Misery B."/>
            <person name="Laplace J.-M."/>
            <person name="Cretenet M."/>
        </authorList>
    </citation>
    <scope>NUCLEOTIDE SEQUENCE</scope>
    <source>
        <strain evidence="6">UCMA15901</strain>
    </source>
</reference>
<dbReference type="GeneID" id="93383878"/>
<comment type="catalytic activity">
    <reaction evidence="5">
        <text>D-ribitol 5-phosphate + CTP + H(+) = CDP-L-ribitol + diphosphate</text>
        <dbReference type="Rhea" id="RHEA:12456"/>
        <dbReference type="ChEBI" id="CHEBI:15378"/>
        <dbReference type="ChEBI" id="CHEBI:33019"/>
        <dbReference type="ChEBI" id="CHEBI:37563"/>
        <dbReference type="ChEBI" id="CHEBI:57608"/>
        <dbReference type="ChEBI" id="CHEBI:57695"/>
        <dbReference type="EC" id="2.7.7.40"/>
    </reaction>
</comment>
<protein>
    <recommendedName>
        <fullName evidence="5">Ribitol-5-phosphate cytidylyltransferase</fullName>
        <ecNumber evidence="5">2.7.7.40</ecNumber>
    </recommendedName>
</protein>
<comment type="similarity">
    <text evidence="5">Belongs to the IspD/TarI cytidylyltransferase family. TarI subfamily.</text>
</comment>
<comment type="caution">
    <text evidence="6">The sequence shown here is derived from an EMBL/GenBank/DDBJ whole genome shotgun (WGS) entry which is preliminary data.</text>
</comment>
<feature type="binding site" evidence="5">
    <location>
        <begin position="80"/>
        <end position="86"/>
    </location>
    <ligand>
        <name>CTP</name>
        <dbReference type="ChEBI" id="CHEBI:37563"/>
    </ligand>
</feature>
<organism evidence="6 9">
    <name type="scientific">Pediococcus parvulus</name>
    <dbReference type="NCBI Taxonomy" id="54062"/>
    <lineage>
        <taxon>Bacteria</taxon>
        <taxon>Bacillati</taxon>
        <taxon>Bacillota</taxon>
        <taxon>Bacilli</taxon>
        <taxon>Lactobacillales</taxon>
        <taxon>Lactobacillaceae</taxon>
        <taxon>Pediococcus</taxon>
    </lineage>
</organism>
<evidence type="ECO:0000256" key="1">
    <source>
        <dbReference type="ARBA" id="ARBA00022679"/>
    </source>
</evidence>
<dbReference type="PANTHER" id="PTHR32125">
    <property type="entry name" value="2-C-METHYL-D-ERYTHRITOL 4-PHOSPHATE CYTIDYLYLTRANSFERASE, CHLOROPLASTIC"/>
    <property type="match status" value="1"/>
</dbReference>
<dbReference type="AlphaFoldDB" id="A0AAP5TCK1"/>
<dbReference type="GO" id="GO:0071555">
    <property type="term" value="P:cell wall organization"/>
    <property type="evidence" value="ECO:0007669"/>
    <property type="project" value="UniProtKB-KW"/>
</dbReference>
<sequence>MIYAQILAGGKGTRMGNTAMPKQFLPLGEKPILIQTIEKFVLEHRFKAILVVCPADWLTHTKDIISKFIKDPRVVVVTGGSERNDTLMNGIAYIEKTFGLSDDDVVVTHDAVRPFITERIIDDNINAILQHTAVDTVVPAIDTIVRGEKSQVAEIPIREYMYQGQTPQSFNIKKLKKAFGQLTNAQKKVLSDSCKICLLAGEEVHMVRGEVSNIKITTPYDLKIAQAIVEKRVII</sequence>
<dbReference type="HAMAP" id="MF_02068">
    <property type="entry name" value="TarI"/>
    <property type="match status" value="1"/>
</dbReference>
<dbReference type="GO" id="GO:0047349">
    <property type="term" value="F:D-ribitol-5-phosphate cytidylyltransferase activity"/>
    <property type="evidence" value="ECO:0007669"/>
    <property type="project" value="UniProtKB-UniRule"/>
</dbReference>
<proteinExistence type="inferred from homology"/>
<feature type="site" description="Transition state stabilizer" evidence="5">
    <location>
        <position position="14"/>
    </location>
</feature>
<evidence type="ECO:0000313" key="8">
    <source>
        <dbReference type="Proteomes" id="UP000077280"/>
    </source>
</evidence>
<keyword evidence="8" id="KW-1185">Reference proteome</keyword>
<dbReference type="InterPro" id="IPR018294">
    <property type="entry name" value="ISPD_synthase_CS"/>
</dbReference>
<evidence type="ECO:0000256" key="5">
    <source>
        <dbReference type="HAMAP-Rule" id="MF_02068"/>
    </source>
</evidence>
<dbReference type="EC" id="2.7.7.40" evidence="5"/>
<keyword evidence="1 5" id="KW-0808">Transferase</keyword>
<dbReference type="GO" id="GO:0008299">
    <property type="term" value="P:isoprenoid biosynthetic process"/>
    <property type="evidence" value="ECO:0007669"/>
    <property type="project" value="InterPro"/>
</dbReference>
<gene>
    <name evidence="5" type="primary">tarI</name>
    <name evidence="7" type="ORF">A7K95_10055</name>
    <name evidence="6" type="ORF">GA842_04545</name>
</gene>